<dbReference type="Proteomes" id="UP000050792">
    <property type="component" value="Unassembled WGS sequence"/>
</dbReference>
<dbReference type="WBParaSite" id="SRDH1_26880.3">
    <property type="protein sequence ID" value="SRDH1_26880.3"/>
    <property type="gene ID" value="SRDH1_26880"/>
</dbReference>
<dbReference type="AlphaFoldDB" id="A0A183S423"/>
<reference evidence="1" key="1">
    <citation type="submission" date="2022-06" db="EMBL/GenBank/DDBJ databases">
        <authorList>
            <person name="Berger JAMES D."/>
            <person name="Berger JAMES D."/>
        </authorList>
    </citation>
    <scope>NUCLEOTIDE SEQUENCE [LARGE SCALE GENOMIC DNA]</scope>
</reference>
<dbReference type="WBParaSite" id="SRDH1_26880.1">
    <property type="protein sequence ID" value="SRDH1_26880.1"/>
    <property type="gene ID" value="SRDH1_26880"/>
</dbReference>
<organism evidence="1 3">
    <name type="scientific">Schistosoma rodhaini</name>
    <dbReference type="NCBI Taxonomy" id="6188"/>
    <lineage>
        <taxon>Eukaryota</taxon>
        <taxon>Metazoa</taxon>
        <taxon>Spiralia</taxon>
        <taxon>Lophotrochozoa</taxon>
        <taxon>Platyhelminthes</taxon>
        <taxon>Trematoda</taxon>
        <taxon>Digenea</taxon>
        <taxon>Strigeidida</taxon>
        <taxon>Schistosomatoidea</taxon>
        <taxon>Schistosomatidae</taxon>
        <taxon>Schistosoma</taxon>
    </lineage>
</organism>
<protein>
    <submittedName>
        <fullName evidence="2 3">Uncharacterized protein</fullName>
    </submittedName>
</protein>
<dbReference type="WBParaSite" id="SRDH1_26880.2">
    <property type="protein sequence ID" value="SRDH1_26880.2"/>
    <property type="gene ID" value="SRDH1_26880"/>
</dbReference>
<name>A0A183S423_9TREM</name>
<reference evidence="2 3" key="2">
    <citation type="submission" date="2023-11" db="UniProtKB">
        <authorList>
            <consortium name="WormBaseParasite"/>
        </authorList>
    </citation>
    <scope>IDENTIFICATION</scope>
</reference>
<evidence type="ECO:0000313" key="1">
    <source>
        <dbReference type="Proteomes" id="UP000050792"/>
    </source>
</evidence>
<evidence type="ECO:0000313" key="2">
    <source>
        <dbReference type="WBParaSite" id="SRDH1_26880.1"/>
    </source>
</evidence>
<sequence length="160" mass="18998">MSKMSLNQTQIVYERTPEFKIPDNTLFMYSTPFHLSNSGKCSELCQYNISNVSLDLATLSLEDYGKTPTTKISAMRNRYSRKHLLRELHASDCSRRRSSLVEYRHHDFSHDVHWRMIRYYFVESKRLKMNKKACLDDGVNHSTSLYRIYIDENGNKYSFF</sequence>
<accession>A0A183S423</accession>
<evidence type="ECO:0000313" key="3">
    <source>
        <dbReference type="WBParaSite" id="SRDH1_26880.2"/>
    </source>
</evidence>
<proteinExistence type="predicted"/>
<keyword evidence="1" id="KW-1185">Reference proteome</keyword>